<keyword evidence="2" id="KW-0732">Signal</keyword>
<dbReference type="AlphaFoldDB" id="A0A9P0KGB8"/>
<keyword evidence="1" id="KW-0812">Transmembrane</keyword>
<evidence type="ECO:0000256" key="2">
    <source>
        <dbReference type="SAM" id="SignalP"/>
    </source>
</evidence>
<dbReference type="OrthoDB" id="7475263at2759"/>
<reference evidence="3" key="1">
    <citation type="submission" date="2022-03" db="EMBL/GenBank/DDBJ databases">
        <authorList>
            <person name="Sayadi A."/>
        </authorList>
    </citation>
    <scope>NUCLEOTIDE SEQUENCE</scope>
</reference>
<accession>A0A9P0KGB8</accession>
<feature type="signal peptide" evidence="2">
    <location>
        <begin position="1"/>
        <end position="19"/>
    </location>
</feature>
<keyword evidence="1" id="KW-1133">Transmembrane helix</keyword>
<evidence type="ECO:0000313" key="4">
    <source>
        <dbReference type="Proteomes" id="UP001152888"/>
    </source>
</evidence>
<evidence type="ECO:0000256" key="1">
    <source>
        <dbReference type="SAM" id="Phobius"/>
    </source>
</evidence>
<sequence>MLKTHVHLILLLLARSVKTDEYVKEALVKCNSTKSSLECTKYNVLKFIRQLNLNLLTDIVSESQSRRKEVEVSFPKHQPDDPELLKFVKFVVRKVVSTVSSYALELGLFEDEESKNADLETENNSTAVSISMRKHKEREVDLPTRLLYGMMWFVPIFILSNLFVTWIGASIMVVFVAILQNALFVLLIYAPMLLWGIKSECQKNSSWIQTLLG</sequence>
<feature type="transmembrane region" description="Helical" evidence="1">
    <location>
        <begin position="146"/>
        <end position="164"/>
    </location>
</feature>
<dbReference type="EMBL" id="CAKOFQ010006808">
    <property type="protein sequence ID" value="CAH1973366.1"/>
    <property type="molecule type" value="Genomic_DNA"/>
</dbReference>
<comment type="caution">
    <text evidence="3">The sequence shown here is derived from an EMBL/GenBank/DDBJ whole genome shotgun (WGS) entry which is preliminary data.</text>
</comment>
<name>A0A9P0KGB8_ACAOB</name>
<evidence type="ECO:0000313" key="3">
    <source>
        <dbReference type="EMBL" id="CAH1973366.1"/>
    </source>
</evidence>
<dbReference type="Pfam" id="PF07898">
    <property type="entry name" value="DUF1676"/>
    <property type="match status" value="1"/>
</dbReference>
<keyword evidence="1" id="KW-0472">Membrane</keyword>
<proteinExistence type="predicted"/>
<dbReference type="Proteomes" id="UP001152888">
    <property type="component" value="Unassembled WGS sequence"/>
</dbReference>
<dbReference type="InterPro" id="IPR012464">
    <property type="entry name" value="DUF1676"/>
</dbReference>
<organism evidence="3 4">
    <name type="scientific">Acanthoscelides obtectus</name>
    <name type="common">Bean weevil</name>
    <name type="synonym">Bruchus obtectus</name>
    <dbReference type="NCBI Taxonomy" id="200917"/>
    <lineage>
        <taxon>Eukaryota</taxon>
        <taxon>Metazoa</taxon>
        <taxon>Ecdysozoa</taxon>
        <taxon>Arthropoda</taxon>
        <taxon>Hexapoda</taxon>
        <taxon>Insecta</taxon>
        <taxon>Pterygota</taxon>
        <taxon>Neoptera</taxon>
        <taxon>Endopterygota</taxon>
        <taxon>Coleoptera</taxon>
        <taxon>Polyphaga</taxon>
        <taxon>Cucujiformia</taxon>
        <taxon>Chrysomeloidea</taxon>
        <taxon>Chrysomelidae</taxon>
        <taxon>Bruchinae</taxon>
        <taxon>Bruchini</taxon>
        <taxon>Acanthoscelides</taxon>
    </lineage>
</organism>
<protein>
    <submittedName>
        <fullName evidence="3">Uncharacterized protein</fullName>
    </submittedName>
</protein>
<feature type="chain" id="PRO_5040147196" evidence="2">
    <location>
        <begin position="20"/>
        <end position="213"/>
    </location>
</feature>
<keyword evidence="4" id="KW-1185">Reference proteome</keyword>
<gene>
    <name evidence="3" type="ORF">ACAOBT_LOCUS10507</name>
</gene>
<feature type="transmembrane region" description="Helical" evidence="1">
    <location>
        <begin position="171"/>
        <end position="197"/>
    </location>
</feature>